<dbReference type="Proteomes" id="UP000244930">
    <property type="component" value="Chromosome"/>
</dbReference>
<accession>A0A2U8GQA7</accession>
<reference evidence="1 2" key="1">
    <citation type="submission" date="2017-06" db="EMBL/GenBank/DDBJ databases">
        <title>Azoarcus.</title>
        <authorList>
            <person name="Woo J.-H."/>
            <person name="Kim H.-S."/>
        </authorList>
    </citation>
    <scope>NUCLEOTIDE SEQUENCE [LARGE SCALE GENOMIC DNA]</scope>
    <source>
        <strain evidence="1 2">TSPY31</strain>
    </source>
</reference>
<evidence type="ECO:0000313" key="1">
    <source>
        <dbReference type="EMBL" id="AWI75731.1"/>
    </source>
</evidence>
<gene>
    <name evidence="1" type="ORF">CEW83_11315</name>
</gene>
<dbReference type="InterPro" id="IPR021390">
    <property type="entry name" value="DUF3025"/>
</dbReference>
<dbReference type="AlphaFoldDB" id="A0A2U8GQA7"/>
<evidence type="ECO:0000313" key="2">
    <source>
        <dbReference type="Proteomes" id="UP000244930"/>
    </source>
</evidence>
<dbReference type="EMBL" id="CP022187">
    <property type="protein sequence ID" value="AWI75731.1"/>
    <property type="molecule type" value="Genomic_DNA"/>
</dbReference>
<sequence>MTPDREAPAALAGRPLYEPIAELLARFADTTLPDTGQLNLLLQHTAAHTLETRGRPIRFVAPPTVLPAYESHIFETGEVPTRPDDWHDFFNALAWCVWPRTKSRCNALHMQEMQARKDAGLSGRGPMRDTLTQFDECGIVVVSSSAEVTALLATHAWEEAFWERRAQLTVSTRFLIIGHGIWDQLRQPFFGLCAKAIYRVVDPAWLRLPPSEAQAECDAWLAAHLSDPTTVLTPRALAPLPLLGIPGLTPDSECRDYYRDTRQFRPRRAR</sequence>
<dbReference type="KEGG" id="acom:CEW83_11315"/>
<keyword evidence="2" id="KW-1185">Reference proteome</keyword>
<evidence type="ECO:0008006" key="3">
    <source>
        <dbReference type="Google" id="ProtNLM"/>
    </source>
</evidence>
<protein>
    <recommendedName>
        <fullName evidence="3">DUF3025 domain-containing protein</fullName>
    </recommendedName>
</protein>
<proteinExistence type="predicted"/>
<name>A0A2U8GQA7_9RHOO</name>
<dbReference type="Pfam" id="PF11227">
    <property type="entry name" value="DUF3025"/>
    <property type="match status" value="1"/>
</dbReference>
<organism evidence="1 2">
    <name type="scientific">Parazoarcus communis</name>
    <dbReference type="NCBI Taxonomy" id="41977"/>
    <lineage>
        <taxon>Bacteria</taxon>
        <taxon>Pseudomonadati</taxon>
        <taxon>Pseudomonadota</taxon>
        <taxon>Betaproteobacteria</taxon>
        <taxon>Rhodocyclales</taxon>
        <taxon>Zoogloeaceae</taxon>
        <taxon>Parazoarcus</taxon>
    </lineage>
</organism>
<dbReference type="RefSeq" id="WP_108949436.1">
    <property type="nucleotide sequence ID" value="NZ_CP022187.1"/>
</dbReference>